<name>A0A166JF68_9AGAM</name>
<dbReference type="Proteomes" id="UP000076532">
    <property type="component" value="Unassembled WGS sequence"/>
</dbReference>
<proteinExistence type="predicted"/>
<evidence type="ECO:0000313" key="2">
    <source>
        <dbReference type="Proteomes" id="UP000076532"/>
    </source>
</evidence>
<protein>
    <submittedName>
        <fullName evidence="1">Uncharacterized protein</fullName>
    </submittedName>
</protein>
<accession>A0A166JF68</accession>
<evidence type="ECO:0000313" key="1">
    <source>
        <dbReference type="EMBL" id="KZP20796.1"/>
    </source>
</evidence>
<organism evidence="1 2">
    <name type="scientific">Athelia psychrophila</name>
    <dbReference type="NCBI Taxonomy" id="1759441"/>
    <lineage>
        <taxon>Eukaryota</taxon>
        <taxon>Fungi</taxon>
        <taxon>Dikarya</taxon>
        <taxon>Basidiomycota</taxon>
        <taxon>Agaricomycotina</taxon>
        <taxon>Agaricomycetes</taxon>
        <taxon>Agaricomycetidae</taxon>
        <taxon>Atheliales</taxon>
        <taxon>Atheliaceae</taxon>
        <taxon>Athelia</taxon>
    </lineage>
</organism>
<dbReference type="EMBL" id="KV417552">
    <property type="protein sequence ID" value="KZP20796.1"/>
    <property type="molecule type" value="Genomic_DNA"/>
</dbReference>
<gene>
    <name evidence="1" type="ORF">FIBSPDRAFT_529546</name>
</gene>
<keyword evidence="2" id="KW-1185">Reference proteome</keyword>
<reference evidence="1 2" key="1">
    <citation type="journal article" date="2016" name="Mol. Biol. Evol.">
        <title>Comparative Genomics of Early-Diverging Mushroom-Forming Fungi Provides Insights into the Origins of Lignocellulose Decay Capabilities.</title>
        <authorList>
            <person name="Nagy L.G."/>
            <person name="Riley R."/>
            <person name="Tritt A."/>
            <person name="Adam C."/>
            <person name="Daum C."/>
            <person name="Floudas D."/>
            <person name="Sun H."/>
            <person name="Yadav J.S."/>
            <person name="Pangilinan J."/>
            <person name="Larsson K.H."/>
            <person name="Matsuura K."/>
            <person name="Barry K."/>
            <person name="Labutti K."/>
            <person name="Kuo R."/>
            <person name="Ohm R.A."/>
            <person name="Bhattacharya S.S."/>
            <person name="Shirouzu T."/>
            <person name="Yoshinaga Y."/>
            <person name="Martin F.M."/>
            <person name="Grigoriev I.V."/>
            <person name="Hibbett D.S."/>
        </authorList>
    </citation>
    <scope>NUCLEOTIDE SEQUENCE [LARGE SCALE GENOMIC DNA]</scope>
    <source>
        <strain evidence="1 2">CBS 109695</strain>
    </source>
</reference>
<sequence length="124" mass="13766">MTLAVGAERRPSHNQMRRHRVDMLGVGNSVIPRPAPAQRTQEPRPLLACRLVQRIELESRPQTPPILALFEGDHASLGEFESMCVQRTLGERGWKGVVIICHQGNIKAVIMITAARGCYCELNG</sequence>
<dbReference type="AlphaFoldDB" id="A0A166JF68"/>